<dbReference type="GO" id="GO:0004867">
    <property type="term" value="F:serine-type endopeptidase inhibitor activity"/>
    <property type="evidence" value="ECO:0007669"/>
    <property type="project" value="UniProtKB-KW"/>
</dbReference>
<dbReference type="PROSITE" id="PS00285">
    <property type="entry name" value="POTATO_INHIBITOR"/>
    <property type="match status" value="1"/>
</dbReference>
<dbReference type="EMBL" id="CACVBM020001496">
    <property type="protein sequence ID" value="CAA7052071.1"/>
    <property type="molecule type" value="Genomic_DNA"/>
</dbReference>
<dbReference type="InterPro" id="IPR036354">
    <property type="entry name" value="Prot_inh_pot1_sf"/>
</dbReference>
<dbReference type="AlphaFoldDB" id="A0A6D2KVQ0"/>
<evidence type="ECO:0000256" key="3">
    <source>
        <dbReference type="ARBA" id="ARBA00022900"/>
    </source>
</evidence>
<dbReference type="Proteomes" id="UP000467841">
    <property type="component" value="Unassembled WGS sequence"/>
</dbReference>
<dbReference type="PRINTS" id="PR00292">
    <property type="entry name" value="POTATOINHBTR"/>
</dbReference>
<comment type="caution">
    <text evidence="4">The sequence shown here is derived from an EMBL/GenBank/DDBJ whole genome shotgun (WGS) entry which is preliminary data.</text>
</comment>
<dbReference type="PANTHER" id="PTHR33091">
    <property type="entry name" value="PROTEIN, PUTATIVE, EXPRESSED-RELATED"/>
    <property type="match status" value="1"/>
</dbReference>
<name>A0A6D2KVQ0_9BRAS</name>
<protein>
    <submittedName>
        <fullName evidence="4">Uncharacterized protein</fullName>
    </submittedName>
</protein>
<dbReference type="SUPFAM" id="SSF54654">
    <property type="entry name" value="CI-2 family of serine protease inhibitors"/>
    <property type="match status" value="2"/>
</dbReference>
<dbReference type="InterPro" id="IPR000864">
    <property type="entry name" value="Prot_inh_pot1"/>
</dbReference>
<evidence type="ECO:0000256" key="1">
    <source>
        <dbReference type="ARBA" id="ARBA00008210"/>
    </source>
</evidence>
<proteinExistence type="inferred from homology"/>
<keyword evidence="3" id="KW-0722">Serine protease inhibitor</keyword>
<dbReference type="OrthoDB" id="10013825at2759"/>
<gene>
    <name evidence="4" type="ORF">MERR_LOCUS39306</name>
</gene>
<evidence type="ECO:0000256" key="2">
    <source>
        <dbReference type="ARBA" id="ARBA00022690"/>
    </source>
</evidence>
<keyword evidence="2" id="KW-0646">Protease inhibitor</keyword>
<organism evidence="4 5">
    <name type="scientific">Microthlaspi erraticum</name>
    <dbReference type="NCBI Taxonomy" id="1685480"/>
    <lineage>
        <taxon>Eukaryota</taxon>
        <taxon>Viridiplantae</taxon>
        <taxon>Streptophyta</taxon>
        <taxon>Embryophyta</taxon>
        <taxon>Tracheophyta</taxon>
        <taxon>Spermatophyta</taxon>
        <taxon>Magnoliopsida</taxon>
        <taxon>eudicotyledons</taxon>
        <taxon>Gunneridae</taxon>
        <taxon>Pentapetalae</taxon>
        <taxon>rosids</taxon>
        <taxon>malvids</taxon>
        <taxon>Brassicales</taxon>
        <taxon>Brassicaceae</taxon>
        <taxon>Coluteocarpeae</taxon>
        <taxon>Microthlaspi</taxon>
    </lineage>
</organism>
<reference evidence="4" key="1">
    <citation type="submission" date="2020-01" db="EMBL/GenBank/DDBJ databases">
        <authorList>
            <person name="Mishra B."/>
        </authorList>
    </citation>
    <scope>NUCLEOTIDE SEQUENCE [LARGE SCALE GENOMIC DNA]</scope>
</reference>
<dbReference type="GO" id="GO:0009611">
    <property type="term" value="P:response to wounding"/>
    <property type="evidence" value="ECO:0007669"/>
    <property type="project" value="InterPro"/>
</dbReference>
<evidence type="ECO:0000313" key="4">
    <source>
        <dbReference type="EMBL" id="CAA7052071.1"/>
    </source>
</evidence>
<sequence>MAKNAWPELVGKNGDFAASVIERENNRVDAVVVLVGSPLTADFKCNRVRVIVDRNAKNAWPELVRKDGDFAAAVIERENRRVDAVVILVGSPATADFRCDRVRVWVDRNGIVVTVPVTG</sequence>
<accession>A0A6D2KVQ0</accession>
<dbReference type="Pfam" id="PF00280">
    <property type="entry name" value="potato_inhibit"/>
    <property type="match status" value="2"/>
</dbReference>
<dbReference type="Gene3D" id="3.30.10.10">
    <property type="entry name" value="Trypsin Inhibitor V, subunit A"/>
    <property type="match status" value="2"/>
</dbReference>
<comment type="similarity">
    <text evidence="1">Belongs to the protease inhibitor I13 (potato type I serine protease inhibitor) family.</text>
</comment>
<evidence type="ECO:0000313" key="5">
    <source>
        <dbReference type="Proteomes" id="UP000467841"/>
    </source>
</evidence>
<dbReference type="PANTHER" id="PTHR33091:SF83">
    <property type="entry name" value="SERINE PROTEASE INHIBITOR, POTATO INHIBITOR I-TYPE FAMILY PROTEIN-RELATED"/>
    <property type="match status" value="1"/>
</dbReference>
<keyword evidence="5" id="KW-1185">Reference proteome</keyword>